<evidence type="ECO:0000313" key="2">
    <source>
        <dbReference type="Proteomes" id="UP000320674"/>
    </source>
</evidence>
<gene>
    <name evidence="1" type="ORF">EWV77_09550</name>
</gene>
<dbReference type="EMBL" id="SFAZ01000140">
    <property type="protein sequence ID" value="TRU74897.1"/>
    <property type="molecule type" value="Genomic_DNA"/>
</dbReference>
<organism evidence="1 2">
    <name type="scientific">Microcystis viridis Mv_BB_P_19951000_S68D</name>
    <dbReference type="NCBI Taxonomy" id="2486270"/>
    <lineage>
        <taxon>Bacteria</taxon>
        <taxon>Bacillati</taxon>
        <taxon>Cyanobacteriota</taxon>
        <taxon>Cyanophyceae</taxon>
        <taxon>Oscillatoriophycideae</taxon>
        <taxon>Chroococcales</taxon>
        <taxon>Microcystaceae</taxon>
        <taxon>Microcystis</taxon>
    </lineage>
</organism>
<dbReference type="Proteomes" id="UP000320674">
    <property type="component" value="Unassembled WGS sequence"/>
</dbReference>
<comment type="caution">
    <text evidence="1">The sequence shown here is derived from an EMBL/GenBank/DDBJ whole genome shotgun (WGS) entry which is preliminary data.</text>
</comment>
<name>A0A552HUN9_MICVR</name>
<evidence type="ECO:0000313" key="1">
    <source>
        <dbReference type="EMBL" id="TRU74897.1"/>
    </source>
</evidence>
<reference evidence="1 2" key="1">
    <citation type="submission" date="2019-01" db="EMBL/GenBank/DDBJ databases">
        <title>Coherence of Microcystis species and biogeography revealed through population genomics.</title>
        <authorList>
            <person name="Perez-Carrascal O.M."/>
            <person name="Terrat Y."/>
            <person name="Giani A."/>
            <person name="Fortin N."/>
            <person name="Tromas N."/>
            <person name="Shapiro B.J."/>
        </authorList>
    </citation>
    <scope>NUCLEOTIDE SEQUENCE [LARGE SCALE GENOMIC DNA]</scope>
    <source>
        <strain evidence="1">Mv_BB_P_19951000_S68D</strain>
    </source>
</reference>
<dbReference type="AlphaFoldDB" id="A0A552HUN9"/>
<sequence>MRGGIAETGEDVTARIAAPDIIADLDKGNVSGFVIPESQDGVVEAVIVTRGQGKGGRFYTVKRKDSRSKIIIFWEIPDQNRRADRVYPPISTRELLMPANIKEIDEVFMISKKGKKDY</sequence>
<accession>A0A552HUN9</accession>
<protein>
    <submittedName>
        <fullName evidence="1">Uncharacterized protein</fullName>
    </submittedName>
</protein>
<proteinExistence type="predicted"/>